<dbReference type="Gene3D" id="3.20.20.150">
    <property type="entry name" value="Divalent-metal-dependent TIM barrel enzymes"/>
    <property type="match status" value="1"/>
</dbReference>
<keyword evidence="3" id="KW-1185">Reference proteome</keyword>
<reference evidence="2 3" key="1">
    <citation type="submission" date="2019-03" db="EMBL/GenBank/DDBJ databases">
        <title>This is whole genome sequence of Paenibacillus sp MS74 strain.</title>
        <authorList>
            <person name="Trinh H.N."/>
        </authorList>
    </citation>
    <scope>NUCLEOTIDE SEQUENCE [LARGE SCALE GENOMIC DNA]</scope>
    <source>
        <strain evidence="2 3">MS74</strain>
    </source>
</reference>
<dbReference type="PANTHER" id="PTHR12110:SF53">
    <property type="entry name" value="BLR5974 PROTEIN"/>
    <property type="match status" value="1"/>
</dbReference>
<dbReference type="RefSeq" id="WP_133233136.1">
    <property type="nucleotide sequence ID" value="NZ_SMRT01000014.1"/>
</dbReference>
<dbReference type="InterPro" id="IPR036237">
    <property type="entry name" value="Xyl_isomerase-like_sf"/>
</dbReference>
<evidence type="ECO:0000259" key="1">
    <source>
        <dbReference type="Pfam" id="PF01261"/>
    </source>
</evidence>
<gene>
    <name evidence="2" type="ORF">E1757_24500</name>
</gene>
<dbReference type="InterPro" id="IPR013022">
    <property type="entry name" value="Xyl_isomerase-like_TIM-brl"/>
</dbReference>
<proteinExistence type="predicted"/>
<organism evidence="2 3">
    <name type="scientific">Paenibacillus piri</name>
    <dbReference type="NCBI Taxonomy" id="2547395"/>
    <lineage>
        <taxon>Bacteria</taxon>
        <taxon>Bacillati</taxon>
        <taxon>Bacillota</taxon>
        <taxon>Bacilli</taxon>
        <taxon>Bacillales</taxon>
        <taxon>Paenibacillaceae</taxon>
        <taxon>Paenibacillus</taxon>
    </lineage>
</organism>
<name>A0A4R5KFI5_9BACL</name>
<dbReference type="PANTHER" id="PTHR12110">
    <property type="entry name" value="HYDROXYPYRUVATE ISOMERASE"/>
    <property type="match status" value="1"/>
</dbReference>
<feature type="domain" description="Xylose isomerase-like TIM barrel" evidence="1">
    <location>
        <begin position="26"/>
        <end position="262"/>
    </location>
</feature>
<dbReference type="Pfam" id="PF01261">
    <property type="entry name" value="AP_endonuc_2"/>
    <property type="match status" value="1"/>
</dbReference>
<dbReference type="InterPro" id="IPR050312">
    <property type="entry name" value="IolE/XylAMocC-like"/>
</dbReference>
<dbReference type="OrthoDB" id="9815124at2"/>
<sequence>MVTLTGFADEISPDLEQQMNVMESEGISHIEFRSVNGKNVLALTAAEMEQIKERLDARGFRISSIGSPLGKYGIRDDFSAELERIRLACEAARFFNAPYIRVFSYFIPEGEQASSFRDEVISRMKRLIEMAESYEATLLLENESKVYGDVDDRCLDILQACDSPRLRLAFDPGNFIMNGVKPVTQALPKLQPYLEYVHVKDAVADKRMFVPAGEGDGEFVPFIRSLKETNFSGFLSIEPHLHAYMPDRSGPERFVKAIQSLKTLLAAQSIAWN</sequence>
<dbReference type="SUPFAM" id="SSF51658">
    <property type="entry name" value="Xylose isomerase-like"/>
    <property type="match status" value="1"/>
</dbReference>
<protein>
    <submittedName>
        <fullName evidence="2">Sugar phosphate isomerase/epimerase</fullName>
    </submittedName>
</protein>
<evidence type="ECO:0000313" key="2">
    <source>
        <dbReference type="EMBL" id="TDF94063.1"/>
    </source>
</evidence>
<dbReference type="Proteomes" id="UP000295636">
    <property type="component" value="Unassembled WGS sequence"/>
</dbReference>
<accession>A0A4R5KFI5</accession>
<dbReference type="EMBL" id="SMRT01000014">
    <property type="protein sequence ID" value="TDF94063.1"/>
    <property type="molecule type" value="Genomic_DNA"/>
</dbReference>
<evidence type="ECO:0000313" key="3">
    <source>
        <dbReference type="Proteomes" id="UP000295636"/>
    </source>
</evidence>
<dbReference type="AlphaFoldDB" id="A0A4R5KFI5"/>
<comment type="caution">
    <text evidence="2">The sequence shown here is derived from an EMBL/GenBank/DDBJ whole genome shotgun (WGS) entry which is preliminary data.</text>
</comment>
<keyword evidence="2" id="KW-0413">Isomerase</keyword>
<dbReference type="GO" id="GO:0016853">
    <property type="term" value="F:isomerase activity"/>
    <property type="evidence" value="ECO:0007669"/>
    <property type="project" value="UniProtKB-KW"/>
</dbReference>